<dbReference type="OrthoDB" id="1470350at2759"/>
<keyword evidence="9" id="KW-1185">Reference proteome</keyword>
<dbReference type="GO" id="GO:0020037">
    <property type="term" value="F:heme binding"/>
    <property type="evidence" value="ECO:0007669"/>
    <property type="project" value="InterPro"/>
</dbReference>
<evidence type="ECO:0000256" key="4">
    <source>
        <dbReference type="ARBA" id="ARBA00023002"/>
    </source>
</evidence>
<proteinExistence type="inferred from homology"/>
<keyword evidence="5 6" id="KW-0408">Iron</keyword>
<dbReference type="Pfam" id="PF00067">
    <property type="entry name" value="p450"/>
    <property type="match status" value="1"/>
</dbReference>
<evidence type="ECO:0000313" key="9">
    <source>
        <dbReference type="Proteomes" id="UP000800035"/>
    </source>
</evidence>
<evidence type="ECO:0000256" key="5">
    <source>
        <dbReference type="ARBA" id="ARBA00023004"/>
    </source>
</evidence>
<name>A0A6A5U0B6_9PLEO</name>
<keyword evidence="4 7" id="KW-0560">Oxidoreductase</keyword>
<gene>
    <name evidence="8" type="ORF">CC80DRAFT_546545</name>
</gene>
<sequence length="491" mass="55793">MALPLLITSILAAGVIKLVWTLARRTWGPLAALPGPWYTKYTSTVLSYRFFTGQRTQWVEELHRKYGNIVRLSPTEVDFSSPKAAKTIHSYKKPFLKSEFYSHFLNSLRGAHVVSTRDQVIHARHRRLLGGPMSESGLKQVEPIVESRVNLTIERLGREMEEMGYTNCMKWWLFMATDIIGELSFGESFHMLERGTKTEYAHDLELVAPIIGTMWTFPTLFYVSRRFGLPLFRDIAARGIRIREYAQQSIERYDRAVAANPQNVQPTLLTKLFLAGKKDEETMTKDEIVANAQAFIVAGTDTTAHTMTYLTWTLCKPENVGIKKQLLAELATLPEVFHNEDLKSLTYLDGVIRETLRLFAAAPAMLPRDVPRGGCEIDDVWMPEGAVVTTQAYSMHRNPAVYHEPEKFLPERWENPTQEMKDAFMPWGGGSRVCLGLHLASMEIRLATAKFFLKYPDATVSAAEGFSDADMEQIVYFLMFPKGKRCMIQAS</sequence>
<evidence type="ECO:0000256" key="3">
    <source>
        <dbReference type="ARBA" id="ARBA00022723"/>
    </source>
</evidence>
<dbReference type="SUPFAM" id="SSF48264">
    <property type="entry name" value="Cytochrome P450"/>
    <property type="match status" value="1"/>
</dbReference>
<dbReference type="AlphaFoldDB" id="A0A6A5U0B6"/>
<dbReference type="PANTHER" id="PTHR24305">
    <property type="entry name" value="CYTOCHROME P450"/>
    <property type="match status" value="1"/>
</dbReference>
<dbReference type="Proteomes" id="UP000800035">
    <property type="component" value="Unassembled WGS sequence"/>
</dbReference>
<dbReference type="EMBL" id="ML976987">
    <property type="protein sequence ID" value="KAF1958305.1"/>
    <property type="molecule type" value="Genomic_DNA"/>
</dbReference>
<comment type="cofactor">
    <cofactor evidence="1 6">
        <name>heme</name>
        <dbReference type="ChEBI" id="CHEBI:30413"/>
    </cofactor>
</comment>
<dbReference type="GO" id="GO:0005506">
    <property type="term" value="F:iron ion binding"/>
    <property type="evidence" value="ECO:0007669"/>
    <property type="project" value="InterPro"/>
</dbReference>
<dbReference type="PRINTS" id="PR00385">
    <property type="entry name" value="P450"/>
</dbReference>
<comment type="similarity">
    <text evidence="2 7">Belongs to the cytochrome P450 family.</text>
</comment>
<protein>
    <submittedName>
        <fullName evidence="8">Cytochrome protein</fullName>
    </submittedName>
</protein>
<dbReference type="InterPro" id="IPR002401">
    <property type="entry name" value="Cyt_P450_E_grp-I"/>
</dbReference>
<keyword evidence="3 6" id="KW-0479">Metal-binding</keyword>
<evidence type="ECO:0000256" key="2">
    <source>
        <dbReference type="ARBA" id="ARBA00010617"/>
    </source>
</evidence>
<evidence type="ECO:0000313" key="8">
    <source>
        <dbReference type="EMBL" id="KAF1958305.1"/>
    </source>
</evidence>
<dbReference type="InterPro" id="IPR036396">
    <property type="entry name" value="Cyt_P450_sf"/>
</dbReference>
<dbReference type="PANTHER" id="PTHR24305:SF96">
    <property type="entry name" value="CYTOCHROME P450 MONOOXYGENASE STCB-RELATED"/>
    <property type="match status" value="1"/>
</dbReference>
<dbReference type="InterPro" id="IPR050121">
    <property type="entry name" value="Cytochrome_P450_monoxygenase"/>
</dbReference>
<dbReference type="InterPro" id="IPR017972">
    <property type="entry name" value="Cyt_P450_CS"/>
</dbReference>
<feature type="binding site" description="axial binding residue" evidence="6">
    <location>
        <position position="434"/>
    </location>
    <ligand>
        <name>heme</name>
        <dbReference type="ChEBI" id="CHEBI:30413"/>
    </ligand>
    <ligandPart>
        <name>Fe</name>
        <dbReference type="ChEBI" id="CHEBI:18248"/>
    </ligandPart>
</feature>
<accession>A0A6A5U0B6</accession>
<dbReference type="PROSITE" id="PS00086">
    <property type="entry name" value="CYTOCHROME_P450"/>
    <property type="match status" value="1"/>
</dbReference>
<keyword evidence="6 7" id="KW-0349">Heme</keyword>
<keyword evidence="7" id="KW-0503">Monooxygenase</keyword>
<dbReference type="GO" id="GO:0004497">
    <property type="term" value="F:monooxygenase activity"/>
    <property type="evidence" value="ECO:0007669"/>
    <property type="project" value="UniProtKB-KW"/>
</dbReference>
<reference evidence="8" key="1">
    <citation type="journal article" date="2020" name="Stud. Mycol.">
        <title>101 Dothideomycetes genomes: a test case for predicting lifestyles and emergence of pathogens.</title>
        <authorList>
            <person name="Haridas S."/>
            <person name="Albert R."/>
            <person name="Binder M."/>
            <person name="Bloem J."/>
            <person name="Labutti K."/>
            <person name="Salamov A."/>
            <person name="Andreopoulos B."/>
            <person name="Baker S."/>
            <person name="Barry K."/>
            <person name="Bills G."/>
            <person name="Bluhm B."/>
            <person name="Cannon C."/>
            <person name="Castanera R."/>
            <person name="Culley D."/>
            <person name="Daum C."/>
            <person name="Ezra D."/>
            <person name="Gonzalez J."/>
            <person name="Henrissat B."/>
            <person name="Kuo A."/>
            <person name="Liang C."/>
            <person name="Lipzen A."/>
            <person name="Lutzoni F."/>
            <person name="Magnuson J."/>
            <person name="Mondo S."/>
            <person name="Nolan M."/>
            <person name="Ohm R."/>
            <person name="Pangilinan J."/>
            <person name="Park H.-J."/>
            <person name="Ramirez L."/>
            <person name="Alfaro M."/>
            <person name="Sun H."/>
            <person name="Tritt A."/>
            <person name="Yoshinaga Y."/>
            <person name="Zwiers L.-H."/>
            <person name="Turgeon B."/>
            <person name="Goodwin S."/>
            <person name="Spatafora J."/>
            <person name="Crous P."/>
            <person name="Grigoriev I."/>
        </authorList>
    </citation>
    <scope>NUCLEOTIDE SEQUENCE</scope>
    <source>
        <strain evidence="8">CBS 675.92</strain>
    </source>
</reference>
<evidence type="ECO:0000256" key="7">
    <source>
        <dbReference type="RuleBase" id="RU000461"/>
    </source>
</evidence>
<dbReference type="PRINTS" id="PR00463">
    <property type="entry name" value="EP450I"/>
</dbReference>
<organism evidence="8 9">
    <name type="scientific">Byssothecium circinans</name>
    <dbReference type="NCBI Taxonomy" id="147558"/>
    <lineage>
        <taxon>Eukaryota</taxon>
        <taxon>Fungi</taxon>
        <taxon>Dikarya</taxon>
        <taxon>Ascomycota</taxon>
        <taxon>Pezizomycotina</taxon>
        <taxon>Dothideomycetes</taxon>
        <taxon>Pleosporomycetidae</taxon>
        <taxon>Pleosporales</taxon>
        <taxon>Massarineae</taxon>
        <taxon>Massarinaceae</taxon>
        <taxon>Byssothecium</taxon>
    </lineage>
</organism>
<dbReference type="GO" id="GO:0016705">
    <property type="term" value="F:oxidoreductase activity, acting on paired donors, with incorporation or reduction of molecular oxygen"/>
    <property type="evidence" value="ECO:0007669"/>
    <property type="project" value="InterPro"/>
</dbReference>
<dbReference type="InterPro" id="IPR001128">
    <property type="entry name" value="Cyt_P450"/>
</dbReference>
<evidence type="ECO:0000256" key="6">
    <source>
        <dbReference type="PIRSR" id="PIRSR602401-1"/>
    </source>
</evidence>
<dbReference type="CDD" id="cd11059">
    <property type="entry name" value="CYP_fungal"/>
    <property type="match status" value="1"/>
</dbReference>
<dbReference type="Gene3D" id="1.10.630.10">
    <property type="entry name" value="Cytochrome P450"/>
    <property type="match status" value="1"/>
</dbReference>
<evidence type="ECO:0000256" key="1">
    <source>
        <dbReference type="ARBA" id="ARBA00001971"/>
    </source>
</evidence>